<evidence type="ECO:0000256" key="7">
    <source>
        <dbReference type="ARBA" id="ARBA00032535"/>
    </source>
</evidence>
<dbReference type="GO" id="GO:0009060">
    <property type="term" value="P:aerobic respiration"/>
    <property type="evidence" value="ECO:0007669"/>
    <property type="project" value="EnsemblFungi"/>
</dbReference>
<dbReference type="VEuPathDB" id="FungiDB:B1J91_H02233g"/>
<dbReference type="VEuPathDB" id="FungiDB:GWK60_H02013"/>
<dbReference type="Proteomes" id="UP000054886">
    <property type="component" value="Unassembled WGS sequence"/>
</dbReference>
<proteinExistence type="inferred from homology"/>
<dbReference type="GO" id="GO:0006796">
    <property type="term" value="P:phosphate-containing compound metabolic process"/>
    <property type="evidence" value="ECO:0007669"/>
    <property type="project" value="InterPro"/>
</dbReference>
<evidence type="ECO:0000256" key="5">
    <source>
        <dbReference type="ARBA" id="ARBA00022801"/>
    </source>
</evidence>
<evidence type="ECO:0000256" key="2">
    <source>
        <dbReference type="ARBA" id="ARBA00006220"/>
    </source>
</evidence>
<evidence type="ECO:0000256" key="1">
    <source>
        <dbReference type="ARBA" id="ARBA00001946"/>
    </source>
</evidence>
<comment type="caution">
    <text evidence="8">The sequence shown here is derived from an EMBL/GenBank/DDBJ whole genome shotgun (WGS) entry which is preliminary data.</text>
</comment>
<reference evidence="8 9" key="1">
    <citation type="submission" date="2015-10" db="EMBL/GenBank/DDBJ databases">
        <title>Draft genomes sequences of Candida glabrata isolates 1A, 1B, 2A, 2B, 3A and 3B.</title>
        <authorList>
            <person name="Haavelsrud O.E."/>
            <person name="Gaustad P."/>
        </authorList>
    </citation>
    <scope>NUCLEOTIDE SEQUENCE [LARGE SCALE GENOMIC DNA]</scope>
    <source>
        <strain evidence="8">910700640</strain>
    </source>
</reference>
<gene>
    <name evidence="8" type="ORF">AO440_001992</name>
</gene>
<keyword evidence="5" id="KW-0378">Hydrolase</keyword>
<dbReference type="Gene3D" id="3.90.80.10">
    <property type="entry name" value="Inorganic pyrophosphatase"/>
    <property type="match status" value="1"/>
</dbReference>
<comment type="similarity">
    <text evidence="2">Belongs to the PPase family.</text>
</comment>
<dbReference type="PhylomeDB" id="A0A0W0ECP4"/>
<dbReference type="AlphaFoldDB" id="A0A0W0ECP4"/>
<evidence type="ECO:0000313" key="8">
    <source>
        <dbReference type="EMBL" id="KTA99009.1"/>
    </source>
</evidence>
<dbReference type="PROSITE" id="PS00387">
    <property type="entry name" value="PPASE"/>
    <property type="match status" value="1"/>
</dbReference>
<comment type="cofactor">
    <cofactor evidence="1">
        <name>Mg(2+)</name>
        <dbReference type="ChEBI" id="CHEBI:18420"/>
    </cofactor>
</comment>
<dbReference type="PANTHER" id="PTHR10286">
    <property type="entry name" value="INORGANIC PYROPHOSPHATASE"/>
    <property type="match status" value="1"/>
</dbReference>
<dbReference type="GO" id="GO:0004427">
    <property type="term" value="F:inorganic diphosphate phosphatase activity"/>
    <property type="evidence" value="ECO:0007669"/>
    <property type="project" value="UniProtKB-EC"/>
</dbReference>
<organism evidence="8 9">
    <name type="scientific">Candida glabrata</name>
    <name type="common">Yeast</name>
    <name type="synonym">Torulopsis glabrata</name>
    <dbReference type="NCBI Taxonomy" id="5478"/>
    <lineage>
        <taxon>Eukaryota</taxon>
        <taxon>Fungi</taxon>
        <taxon>Dikarya</taxon>
        <taxon>Ascomycota</taxon>
        <taxon>Saccharomycotina</taxon>
        <taxon>Saccharomycetes</taxon>
        <taxon>Saccharomycetales</taxon>
        <taxon>Saccharomycetaceae</taxon>
        <taxon>Nakaseomyces</taxon>
    </lineage>
</organism>
<dbReference type="CDD" id="cd00412">
    <property type="entry name" value="pyrophosphatase"/>
    <property type="match status" value="1"/>
</dbReference>
<evidence type="ECO:0000313" key="9">
    <source>
        <dbReference type="Proteomes" id="UP000054886"/>
    </source>
</evidence>
<dbReference type="VEuPathDB" id="FungiDB:CAGL0H02233g"/>
<dbReference type="GO" id="GO:0005739">
    <property type="term" value="C:mitochondrion"/>
    <property type="evidence" value="ECO:0007669"/>
    <property type="project" value="EnsemblFungi"/>
</dbReference>
<evidence type="ECO:0000256" key="3">
    <source>
        <dbReference type="ARBA" id="ARBA00012146"/>
    </source>
</evidence>
<dbReference type="InterPro" id="IPR008162">
    <property type="entry name" value="Pyrophosphatase"/>
</dbReference>
<dbReference type="VEuPathDB" id="FungiDB:GVI51_H01991"/>
<dbReference type="SUPFAM" id="SSF50324">
    <property type="entry name" value="Inorganic pyrophosphatase"/>
    <property type="match status" value="1"/>
</dbReference>
<name>A0A0W0ECP4_CANGB</name>
<dbReference type="Pfam" id="PF00719">
    <property type="entry name" value="Pyrophosphatase"/>
    <property type="match status" value="1"/>
</dbReference>
<keyword evidence="6" id="KW-0460">Magnesium</keyword>
<dbReference type="FunFam" id="3.90.80.10:FF:000007">
    <property type="entry name" value="Inorganic pyrophosphatase, mitochondrial"/>
    <property type="match status" value="1"/>
</dbReference>
<dbReference type="EC" id="3.6.1.1" evidence="3"/>
<dbReference type="EMBL" id="LLZZ01000149">
    <property type="protein sequence ID" value="KTA99009.1"/>
    <property type="molecule type" value="Genomic_DNA"/>
</dbReference>
<dbReference type="InterPro" id="IPR036649">
    <property type="entry name" value="Pyrophosphatase_sf"/>
</dbReference>
<dbReference type="OMA" id="KEVDRWH"/>
<evidence type="ECO:0000256" key="6">
    <source>
        <dbReference type="ARBA" id="ARBA00022842"/>
    </source>
</evidence>
<dbReference type="GO" id="GO:0000287">
    <property type="term" value="F:magnesium ion binding"/>
    <property type="evidence" value="ECO:0007669"/>
    <property type="project" value="InterPro"/>
</dbReference>
<accession>A0A0W0ECP4</accession>
<protein>
    <recommendedName>
        <fullName evidence="3">inorganic diphosphatase</fullName>
        <ecNumber evidence="3">3.6.1.1</ecNumber>
    </recommendedName>
    <alternativeName>
        <fullName evidence="7">Pyrophosphate phospho-hydrolase</fullName>
    </alternativeName>
</protein>
<keyword evidence="4" id="KW-0479">Metal-binding</keyword>
<sequence length="298" mass="33930">MQCYKMAFKKLALINQCRRAYGSIRQGSKYSTTYRQYLKLEDGSVGSYFHDVPIGIQKDKCYVNMVVEVPRWSSGKFEISKELKLNPITQDVKKGKVRFVNNIFPYHGYIHNYGAIPQTWENVTSSSSLPGVKEPLFGDNDPLDCCDIGSTVLKMGDIKTVKVLGSLALVDDGELDWKIMVINTEDPMHEKINNLADVEKYCPGLLDATRYWFKNYKVPTGKPVNEFAFNGEFQDYDKTMKTIEQCHQEWKGLVAGKISASPNILLPTTERKGTSISVKDDRLPDTPVPDHVNKWYYV</sequence>
<evidence type="ECO:0000256" key="4">
    <source>
        <dbReference type="ARBA" id="ARBA00022723"/>
    </source>
</evidence>